<comment type="similarity">
    <text evidence="1">Belongs to the SufE family.</text>
</comment>
<reference evidence="3" key="2">
    <citation type="submission" date="2020-09" db="EMBL/GenBank/DDBJ databases">
        <authorList>
            <person name="Sun Q."/>
            <person name="Ohkuma M."/>
        </authorList>
    </citation>
    <scope>NUCLEOTIDE SEQUENCE</scope>
    <source>
        <strain evidence="3">JCM 30804</strain>
    </source>
</reference>
<dbReference type="SUPFAM" id="SSF82649">
    <property type="entry name" value="SufE/NifU"/>
    <property type="match status" value="1"/>
</dbReference>
<dbReference type="PANTHER" id="PTHR43597">
    <property type="entry name" value="SULFUR ACCEPTOR PROTEIN CSDE"/>
    <property type="match status" value="1"/>
</dbReference>
<reference evidence="3" key="1">
    <citation type="journal article" date="2014" name="Int. J. Syst. Evol. Microbiol.">
        <title>Complete genome sequence of Corynebacterium casei LMG S-19264T (=DSM 44701T), isolated from a smear-ripened cheese.</title>
        <authorList>
            <consortium name="US DOE Joint Genome Institute (JGI-PGF)"/>
            <person name="Walter F."/>
            <person name="Albersmeier A."/>
            <person name="Kalinowski J."/>
            <person name="Ruckert C."/>
        </authorList>
    </citation>
    <scope>NUCLEOTIDE SEQUENCE</scope>
    <source>
        <strain evidence="3">JCM 30804</strain>
    </source>
</reference>
<dbReference type="Proteomes" id="UP000613743">
    <property type="component" value="Unassembled WGS sequence"/>
</dbReference>
<organism evidence="3 4">
    <name type="scientific">Shewanella gelidii</name>
    <dbReference type="NCBI Taxonomy" id="1642821"/>
    <lineage>
        <taxon>Bacteria</taxon>
        <taxon>Pseudomonadati</taxon>
        <taxon>Pseudomonadota</taxon>
        <taxon>Gammaproteobacteria</taxon>
        <taxon>Alteromonadales</taxon>
        <taxon>Shewanellaceae</taxon>
        <taxon>Shewanella</taxon>
    </lineage>
</organism>
<accession>A0A917JNF2</accession>
<feature type="domain" description="Fe-S metabolism associated" evidence="2">
    <location>
        <begin position="27"/>
        <end position="146"/>
    </location>
</feature>
<comment type="caution">
    <text evidence="3">The sequence shown here is derived from an EMBL/GenBank/DDBJ whole genome shotgun (WGS) entry which is preliminary data.</text>
</comment>
<protein>
    <submittedName>
        <fullName evidence="3">Fe-S metabolism protein SufE</fullName>
    </submittedName>
</protein>
<keyword evidence="4" id="KW-1185">Reference proteome</keyword>
<name>A0A917JNF2_9GAMM</name>
<dbReference type="InterPro" id="IPR003808">
    <property type="entry name" value="Fe-S_metab-assoc_dom"/>
</dbReference>
<dbReference type="PANTHER" id="PTHR43597:SF5">
    <property type="entry name" value="SUFE-LIKE PROTEIN 2, CHLOROPLASTIC"/>
    <property type="match status" value="1"/>
</dbReference>
<dbReference type="Gene3D" id="3.90.1010.10">
    <property type="match status" value="1"/>
</dbReference>
<proteinExistence type="inferred from homology"/>
<dbReference type="EMBL" id="BMPZ01000003">
    <property type="protein sequence ID" value="GGI78807.1"/>
    <property type="molecule type" value="Genomic_DNA"/>
</dbReference>
<evidence type="ECO:0000256" key="1">
    <source>
        <dbReference type="ARBA" id="ARBA00010282"/>
    </source>
</evidence>
<dbReference type="Pfam" id="PF02657">
    <property type="entry name" value="SufE"/>
    <property type="match status" value="1"/>
</dbReference>
<gene>
    <name evidence="3" type="primary">sufE</name>
    <name evidence="3" type="ORF">GCM10009332_15260</name>
</gene>
<sequence length="150" mass="16963">MNSAPPQTKLNDSDFQEFLQLQQHQAESIAQATNWQDKYRQLMQLSKQMTKFAPSLQHDDALVQGCESKAWVYHRKLGNKHYFIADSEARIVKGLIALLLLACQGKTTEELQRFDARDHFHYLGLEGQLSPSRANGLYALVNTIQAAAAC</sequence>
<dbReference type="AlphaFoldDB" id="A0A917JNF2"/>
<dbReference type="RefSeq" id="WP_188919508.1">
    <property type="nucleotide sequence ID" value="NZ_BMPZ01000003.1"/>
</dbReference>
<evidence type="ECO:0000259" key="2">
    <source>
        <dbReference type="Pfam" id="PF02657"/>
    </source>
</evidence>
<evidence type="ECO:0000313" key="4">
    <source>
        <dbReference type="Proteomes" id="UP000613743"/>
    </source>
</evidence>
<evidence type="ECO:0000313" key="3">
    <source>
        <dbReference type="EMBL" id="GGI78807.1"/>
    </source>
</evidence>